<organism evidence="9 10">
    <name type="scientific">Candidatus Fimimonas merdipullorum</name>
    <dbReference type="NCBI Taxonomy" id="2840822"/>
    <lineage>
        <taxon>Bacteria</taxon>
        <taxon>Pseudomonadati</taxon>
        <taxon>Myxococcota</taxon>
        <taxon>Myxococcia</taxon>
        <taxon>Myxococcales</taxon>
        <taxon>Cystobacterineae</taxon>
        <taxon>Myxococcaceae</taxon>
        <taxon>Myxococcaceae incertae sedis</taxon>
        <taxon>Candidatus Fimimonas</taxon>
    </lineage>
</organism>
<dbReference type="Pfam" id="PF04239">
    <property type="entry name" value="DUF421"/>
    <property type="match status" value="1"/>
</dbReference>
<evidence type="ECO:0000259" key="8">
    <source>
        <dbReference type="Pfam" id="PF04239"/>
    </source>
</evidence>
<keyword evidence="5 7" id="KW-1133">Transmembrane helix</keyword>
<dbReference type="PANTHER" id="PTHR34582">
    <property type="entry name" value="UPF0702 TRANSMEMBRANE PROTEIN YCAP"/>
    <property type="match status" value="1"/>
</dbReference>
<reference evidence="9" key="1">
    <citation type="submission" date="2020-10" db="EMBL/GenBank/DDBJ databases">
        <authorList>
            <person name="Gilroy R."/>
        </authorList>
    </citation>
    <scope>NUCLEOTIDE SEQUENCE</scope>
    <source>
        <strain evidence="9">ChiHjej12B11-7776</strain>
    </source>
</reference>
<dbReference type="InterPro" id="IPR007353">
    <property type="entry name" value="DUF421"/>
</dbReference>
<gene>
    <name evidence="9" type="ORF">IAC72_02165</name>
</gene>
<keyword evidence="6 7" id="KW-0472">Membrane</keyword>
<keyword evidence="4 7" id="KW-0812">Transmembrane</keyword>
<evidence type="ECO:0000313" key="10">
    <source>
        <dbReference type="Proteomes" id="UP000886852"/>
    </source>
</evidence>
<comment type="subcellular location">
    <subcellularLocation>
        <location evidence="1">Cell membrane</location>
        <topology evidence="1">Multi-pass membrane protein</topology>
    </subcellularLocation>
</comment>
<feature type="domain" description="YetF C-terminal" evidence="8">
    <location>
        <begin position="78"/>
        <end position="198"/>
    </location>
</feature>
<dbReference type="Proteomes" id="UP000886852">
    <property type="component" value="Unassembled WGS sequence"/>
</dbReference>
<comment type="caution">
    <text evidence="9">The sequence shown here is derived from an EMBL/GenBank/DDBJ whole genome shotgun (WGS) entry which is preliminary data.</text>
</comment>
<keyword evidence="3" id="KW-1003">Cell membrane</keyword>
<accession>A0A9D1MWJ6</accession>
<evidence type="ECO:0000256" key="3">
    <source>
        <dbReference type="ARBA" id="ARBA00022475"/>
    </source>
</evidence>
<evidence type="ECO:0000256" key="6">
    <source>
        <dbReference type="ARBA" id="ARBA00023136"/>
    </source>
</evidence>
<evidence type="ECO:0000313" key="9">
    <source>
        <dbReference type="EMBL" id="HIU90809.1"/>
    </source>
</evidence>
<dbReference type="Gene3D" id="3.30.240.20">
    <property type="entry name" value="bsu07140 like domains"/>
    <property type="match status" value="2"/>
</dbReference>
<evidence type="ECO:0000256" key="2">
    <source>
        <dbReference type="ARBA" id="ARBA00006448"/>
    </source>
</evidence>
<evidence type="ECO:0000256" key="5">
    <source>
        <dbReference type="ARBA" id="ARBA00022989"/>
    </source>
</evidence>
<dbReference type="PANTHER" id="PTHR34582:SF6">
    <property type="entry name" value="UPF0702 TRANSMEMBRANE PROTEIN YCAP"/>
    <property type="match status" value="1"/>
</dbReference>
<dbReference type="EMBL" id="DVOC01000039">
    <property type="protein sequence ID" value="HIU90809.1"/>
    <property type="molecule type" value="Genomic_DNA"/>
</dbReference>
<evidence type="ECO:0000256" key="7">
    <source>
        <dbReference type="SAM" id="Phobius"/>
    </source>
</evidence>
<feature type="transmembrane region" description="Helical" evidence="7">
    <location>
        <begin position="6"/>
        <end position="23"/>
    </location>
</feature>
<dbReference type="InterPro" id="IPR023090">
    <property type="entry name" value="UPF0702_alpha/beta_dom_sf"/>
</dbReference>
<dbReference type="AlphaFoldDB" id="A0A9D1MWJ6"/>
<reference evidence="9" key="2">
    <citation type="journal article" date="2021" name="PeerJ">
        <title>Extensive microbial diversity within the chicken gut microbiome revealed by metagenomics and culture.</title>
        <authorList>
            <person name="Gilroy R."/>
            <person name="Ravi A."/>
            <person name="Getino M."/>
            <person name="Pursley I."/>
            <person name="Horton D.L."/>
            <person name="Alikhan N.F."/>
            <person name="Baker D."/>
            <person name="Gharbi K."/>
            <person name="Hall N."/>
            <person name="Watson M."/>
            <person name="Adriaenssens E.M."/>
            <person name="Foster-Nyarko E."/>
            <person name="Jarju S."/>
            <person name="Secka A."/>
            <person name="Antonio M."/>
            <person name="Oren A."/>
            <person name="Chaudhuri R.R."/>
            <person name="La Ragione R."/>
            <person name="Hildebrand F."/>
            <person name="Pallen M.J."/>
        </authorList>
    </citation>
    <scope>NUCLEOTIDE SEQUENCE</scope>
    <source>
        <strain evidence="9">ChiHjej12B11-7776</strain>
    </source>
</reference>
<proteinExistence type="inferred from homology"/>
<sequence>MIIIFLRAIILFAVLLFAIRLMGKRQIGEMEPFELVITLVISELACIPMADRSIPITFGIVAILTMFVIHQLILLLSKNAKVQSFINGKPVMVINPDGIDVAAMKSLNMHVNDLLQALRTAQYFSLEEVSYGIMETNGQMTVVANKKMQDKQQTLPVPLILEGKWNEQEIAQHKFSKGSLNRLLASEKTRLKNVVLLAIDENDRMTLQKKRRGVYFKNVEVTRLD</sequence>
<dbReference type="GO" id="GO:0005886">
    <property type="term" value="C:plasma membrane"/>
    <property type="evidence" value="ECO:0007669"/>
    <property type="project" value="UniProtKB-SubCell"/>
</dbReference>
<comment type="similarity">
    <text evidence="2">Belongs to the UPF0702 family.</text>
</comment>
<evidence type="ECO:0000256" key="1">
    <source>
        <dbReference type="ARBA" id="ARBA00004651"/>
    </source>
</evidence>
<feature type="transmembrane region" description="Helical" evidence="7">
    <location>
        <begin position="56"/>
        <end position="76"/>
    </location>
</feature>
<name>A0A9D1MWJ6_9BACT</name>
<evidence type="ECO:0000256" key="4">
    <source>
        <dbReference type="ARBA" id="ARBA00022692"/>
    </source>
</evidence>
<protein>
    <submittedName>
        <fullName evidence="9">DUF421 domain-containing protein</fullName>
    </submittedName>
</protein>